<evidence type="ECO:0000256" key="1">
    <source>
        <dbReference type="ARBA" id="ARBA00009078"/>
    </source>
</evidence>
<sequence length="559" mass="63730">MGKKFIDRKSAKTYQLVYRSQEDPLAFEEGSSERVFVELQKNRGAKKSKGKETDQTVQKSLRDLQLDDIDDEGDIDKDVGQAALYGIYLDDREYDYTKHLRQVGTGGGVLLEAPTKKEKQSGIQILDVDDDDIKNSKGSLPAEVMPSKHRMDIKSEAVPTGLQPYMNPNLRDVLEALDEEEVDEFDDDFLDKLNADELSSEDENAMDSSGTYGSGSGSGSRWNSRHIDDGEDDDESFDPNDVFAAVQRMKARQQQYDSDEEYDEDDSQDGVGTGRMPRTARTASTGFSMSSSAMFRNEKLTLLDEQFDKIEAMYEDDGTDSENERYDSDGHHIVEYDSDGNPKPISSRPDFESVMNEFLADYELTGKRMQVVVEGGTGAGKLSTFRNAMFDASKTTEENKKKLLQVGLQQIEESNAKTKEMEEAEFDELFKEKKRTPWDCQTILTTYSNLDNHPATIYEERNPQIRVSRRTGFPVVVNADDGSQKQEKENDDVEMKDNKGKARSKGETQEEKRARKKQLQEEKRNRRQQKKDNQDTFAEKQERRKQSKKDRAQLVIHMD</sequence>
<dbReference type="InterPro" id="IPR007307">
    <property type="entry name" value="Ltv1"/>
</dbReference>
<evidence type="ECO:0000256" key="2">
    <source>
        <dbReference type="SAM" id="MobiDB-lite"/>
    </source>
</evidence>
<proteinExistence type="inferred from homology"/>
<feature type="region of interest" description="Disordered" evidence="2">
    <location>
        <begin position="475"/>
        <end position="559"/>
    </location>
</feature>
<dbReference type="Proteomes" id="UP001151518">
    <property type="component" value="Unassembled WGS sequence"/>
</dbReference>
<dbReference type="GO" id="GO:0042274">
    <property type="term" value="P:ribosomal small subunit biogenesis"/>
    <property type="evidence" value="ECO:0007669"/>
    <property type="project" value="InterPro"/>
</dbReference>
<evidence type="ECO:0000313" key="4">
    <source>
        <dbReference type="Proteomes" id="UP001151518"/>
    </source>
</evidence>
<comment type="caution">
    <text evidence="3">The sequence shown here is derived from an EMBL/GenBank/DDBJ whole genome shotgun (WGS) entry which is preliminary data.</text>
</comment>
<name>A0A9W8GBJ7_9FUNG</name>
<organism evidence="3 4">
    <name type="scientific">Coemansia spiralis</name>
    <dbReference type="NCBI Taxonomy" id="417178"/>
    <lineage>
        <taxon>Eukaryota</taxon>
        <taxon>Fungi</taxon>
        <taxon>Fungi incertae sedis</taxon>
        <taxon>Zoopagomycota</taxon>
        <taxon>Kickxellomycotina</taxon>
        <taxon>Kickxellomycetes</taxon>
        <taxon>Kickxellales</taxon>
        <taxon>Kickxellaceae</taxon>
        <taxon>Coemansia</taxon>
    </lineage>
</organism>
<feature type="compositionally biased region" description="Basic and acidic residues" evidence="2">
    <location>
        <begin position="50"/>
        <end position="64"/>
    </location>
</feature>
<dbReference type="PANTHER" id="PTHR21531:SF0">
    <property type="entry name" value="PROTEIN LTV1 HOMOLOG"/>
    <property type="match status" value="1"/>
</dbReference>
<feature type="compositionally biased region" description="Basic and acidic residues" evidence="2">
    <location>
        <begin position="322"/>
        <end position="335"/>
    </location>
</feature>
<protein>
    <submittedName>
        <fullName evidence="3">Protein ltv1</fullName>
    </submittedName>
</protein>
<dbReference type="GO" id="GO:0005634">
    <property type="term" value="C:nucleus"/>
    <property type="evidence" value="ECO:0007669"/>
    <property type="project" value="TreeGrafter"/>
</dbReference>
<dbReference type="GO" id="GO:0030688">
    <property type="term" value="C:preribosome, small subunit precursor"/>
    <property type="evidence" value="ECO:0007669"/>
    <property type="project" value="TreeGrafter"/>
</dbReference>
<dbReference type="OrthoDB" id="5852896at2759"/>
<feature type="region of interest" description="Disordered" evidence="2">
    <location>
        <begin position="127"/>
        <end position="151"/>
    </location>
</feature>
<evidence type="ECO:0000313" key="3">
    <source>
        <dbReference type="EMBL" id="KAJ2680535.1"/>
    </source>
</evidence>
<feature type="compositionally biased region" description="Basic and acidic residues" evidence="2">
    <location>
        <begin position="482"/>
        <end position="559"/>
    </location>
</feature>
<dbReference type="GO" id="GO:0005829">
    <property type="term" value="C:cytosol"/>
    <property type="evidence" value="ECO:0007669"/>
    <property type="project" value="TreeGrafter"/>
</dbReference>
<feature type="region of interest" description="Disordered" evidence="2">
    <location>
        <begin position="40"/>
        <end position="64"/>
    </location>
</feature>
<comment type="similarity">
    <text evidence="1">Belongs to the LTV1 family.</text>
</comment>
<dbReference type="EMBL" id="JANBTW010000004">
    <property type="protein sequence ID" value="KAJ2680535.1"/>
    <property type="molecule type" value="Genomic_DNA"/>
</dbReference>
<gene>
    <name evidence="3" type="primary">LTV1</name>
    <name evidence="3" type="ORF">GGI25_000508</name>
</gene>
<feature type="region of interest" description="Disordered" evidence="2">
    <location>
        <begin position="314"/>
        <end position="349"/>
    </location>
</feature>
<feature type="compositionally biased region" description="Acidic residues" evidence="2">
    <location>
        <begin position="229"/>
        <end position="238"/>
    </location>
</feature>
<dbReference type="GO" id="GO:0000056">
    <property type="term" value="P:ribosomal small subunit export from nucleus"/>
    <property type="evidence" value="ECO:0007669"/>
    <property type="project" value="TreeGrafter"/>
</dbReference>
<reference evidence="3" key="1">
    <citation type="submission" date="2022-07" db="EMBL/GenBank/DDBJ databases">
        <title>Phylogenomic reconstructions and comparative analyses of Kickxellomycotina fungi.</title>
        <authorList>
            <person name="Reynolds N.K."/>
            <person name="Stajich J.E."/>
            <person name="Barry K."/>
            <person name="Grigoriev I.V."/>
            <person name="Crous P."/>
            <person name="Smith M.E."/>
        </authorList>
    </citation>
    <scope>NUCLEOTIDE SEQUENCE</scope>
    <source>
        <strain evidence="3">NRRL 3115</strain>
    </source>
</reference>
<dbReference type="PANTHER" id="PTHR21531">
    <property type="entry name" value="LOW-TEMPERATURE VIABILITY PROTEIN LTV1-RELATED"/>
    <property type="match status" value="1"/>
</dbReference>
<accession>A0A9W8GBJ7</accession>
<dbReference type="Pfam" id="PF04180">
    <property type="entry name" value="LTV"/>
    <property type="match status" value="1"/>
</dbReference>
<feature type="compositionally biased region" description="Acidic residues" evidence="2">
    <location>
        <begin position="257"/>
        <end position="268"/>
    </location>
</feature>
<feature type="region of interest" description="Disordered" evidence="2">
    <location>
        <begin position="185"/>
        <end position="285"/>
    </location>
</feature>
<dbReference type="AlphaFoldDB" id="A0A9W8GBJ7"/>